<dbReference type="OrthoDB" id="7312911at2"/>
<feature type="domain" description="Flagellin C-terminal" evidence="1">
    <location>
        <begin position="261"/>
        <end position="330"/>
    </location>
</feature>
<accession>A0A0P0AAB6</accession>
<keyword evidence="2" id="KW-0282">Flagellum</keyword>
<gene>
    <name evidence="2" type="ORF">IMCC12053_1751</name>
</gene>
<evidence type="ECO:0000259" key="1">
    <source>
        <dbReference type="Pfam" id="PF00700"/>
    </source>
</evidence>
<evidence type="ECO:0000313" key="3">
    <source>
        <dbReference type="Proteomes" id="UP000064920"/>
    </source>
</evidence>
<dbReference type="Gene3D" id="1.20.1330.10">
    <property type="entry name" value="f41 fragment of flagellin, N-terminal domain"/>
    <property type="match status" value="1"/>
</dbReference>
<reference evidence="2 3" key="1">
    <citation type="submission" date="2015-05" db="EMBL/GenBank/DDBJ databases">
        <authorList>
            <person name="Wang D.B."/>
            <person name="Wang M."/>
        </authorList>
    </citation>
    <scope>NUCLEOTIDE SEQUENCE [LARGE SCALE GENOMIC DNA]</scope>
    <source>
        <strain evidence="2 3">IMCC 12053</strain>
    </source>
</reference>
<evidence type="ECO:0000313" key="2">
    <source>
        <dbReference type="EMBL" id="ALI55698.1"/>
    </source>
</evidence>
<name>A0A0P0AAB6_9RHOB</name>
<keyword evidence="2" id="KW-0966">Cell projection</keyword>
<dbReference type="AlphaFoldDB" id="A0A0P0AAB6"/>
<dbReference type="EMBL" id="CP012023">
    <property type="protein sequence ID" value="ALI55698.1"/>
    <property type="molecule type" value="Genomic_DNA"/>
</dbReference>
<dbReference type="Pfam" id="PF00700">
    <property type="entry name" value="Flagellin_C"/>
    <property type="match status" value="1"/>
</dbReference>
<proteinExistence type="predicted"/>
<dbReference type="SUPFAM" id="SSF64518">
    <property type="entry name" value="Phase 1 flagellin"/>
    <property type="match status" value="1"/>
</dbReference>
<dbReference type="Proteomes" id="UP000064920">
    <property type="component" value="Chromosome"/>
</dbReference>
<dbReference type="InterPro" id="IPR046358">
    <property type="entry name" value="Flagellin_C"/>
</dbReference>
<dbReference type="KEGG" id="cmar:IMCC12053_1751"/>
<dbReference type="STRING" id="1397108.IMCC12053_1751"/>
<dbReference type="RefSeq" id="WP_062218056.1">
    <property type="nucleotide sequence ID" value="NZ_CP012023.1"/>
</dbReference>
<protein>
    <submittedName>
        <fullName evidence="2">Flagellar hook-associated protein FlgL</fullName>
    </submittedName>
</protein>
<keyword evidence="3" id="KW-1185">Reference proteome</keyword>
<keyword evidence="2" id="KW-0969">Cilium</keyword>
<organism evidence="2 3">
    <name type="scientific">Celeribacter marinus</name>
    <dbReference type="NCBI Taxonomy" id="1397108"/>
    <lineage>
        <taxon>Bacteria</taxon>
        <taxon>Pseudomonadati</taxon>
        <taxon>Pseudomonadota</taxon>
        <taxon>Alphaproteobacteria</taxon>
        <taxon>Rhodobacterales</taxon>
        <taxon>Roseobacteraceae</taxon>
        <taxon>Celeribacter</taxon>
    </lineage>
</organism>
<dbReference type="PATRIC" id="fig|1397108.4.peg.1788"/>
<sequence>MNSLTIGDLSTVFRRMSLVNQTKTNLETYSMEIASGRKAELSKSLSGNFTPLASMERTLRTIESYQRGVDDAVFFASSMQNVLGSVAGHVDDAAAPLINSATYNNSATMEITSAETRATLDSVVYAFNTRAGGRALFSGAATQTTPLQSSETLMAEIQTAIAGATTADEIITAVDAWFAPGSGSYDTAMYKGSASPKSGFVLNDYETANFDTTASNQGVRDTLKGLVLGALVSEGALPGDLSEQAKLMQTAGERLYGASGKMQLLSSRVGAQEAKIEAASVRNTAEQYATERAKLEIVSADIYDSATKLTQAETQLEMMYTITARLSNLKLSDYI</sequence>